<gene>
    <name evidence="10" type="ORF">GOB81_12890</name>
</gene>
<dbReference type="Pfam" id="PF25944">
    <property type="entry name" value="Beta-barrel_RND"/>
    <property type="match status" value="1"/>
</dbReference>
<feature type="domain" description="YknX-like C-terminal permuted SH3-like" evidence="9">
    <location>
        <begin position="322"/>
        <end position="389"/>
    </location>
</feature>
<dbReference type="RefSeq" id="WP_173570843.1">
    <property type="nucleotide sequence ID" value="NZ_WOSY01000013.1"/>
</dbReference>
<dbReference type="InterPro" id="IPR006143">
    <property type="entry name" value="RND_pump_MFP"/>
</dbReference>
<dbReference type="SUPFAM" id="SSF111369">
    <property type="entry name" value="HlyD-like secretion proteins"/>
    <property type="match status" value="1"/>
</dbReference>
<dbReference type="Gene3D" id="2.40.50.100">
    <property type="match status" value="1"/>
</dbReference>
<proteinExistence type="inferred from homology"/>
<dbReference type="InterPro" id="IPR058625">
    <property type="entry name" value="MdtA-like_BSH"/>
</dbReference>
<reference evidence="10 11" key="1">
    <citation type="journal article" date="2020" name="Int. J. Syst. Evol. Microbiol.">
        <title>Novel acetic acid bacteria from cider fermentations: Acetobacter conturbans sp. nov. and Acetobacter fallax sp. nov.</title>
        <authorList>
            <person name="Sombolestani A.S."/>
            <person name="Cleenwerck I."/>
            <person name="Cnockaert M."/>
            <person name="Borremans W."/>
            <person name="Wieme A.D."/>
            <person name="De Vuyst L."/>
            <person name="Vandamme P."/>
        </authorList>
    </citation>
    <scope>NUCLEOTIDE SEQUENCE [LARGE SCALE GENOMIC DNA]</scope>
    <source>
        <strain evidence="10 11">LMG 1627</strain>
    </source>
</reference>
<dbReference type="Gene3D" id="2.40.420.20">
    <property type="match status" value="1"/>
</dbReference>
<evidence type="ECO:0000256" key="5">
    <source>
        <dbReference type="ARBA" id="ARBA00023136"/>
    </source>
</evidence>
<dbReference type="Pfam" id="PF25989">
    <property type="entry name" value="YknX_C"/>
    <property type="match status" value="1"/>
</dbReference>
<evidence type="ECO:0000259" key="9">
    <source>
        <dbReference type="Pfam" id="PF25989"/>
    </source>
</evidence>
<dbReference type="Gene3D" id="2.40.30.170">
    <property type="match status" value="1"/>
</dbReference>
<dbReference type="Gene3D" id="1.10.287.470">
    <property type="entry name" value="Helix hairpin bin"/>
    <property type="match status" value="1"/>
</dbReference>
<keyword evidence="4" id="KW-0997">Cell inner membrane</keyword>
<evidence type="ECO:0000259" key="8">
    <source>
        <dbReference type="Pfam" id="PF25944"/>
    </source>
</evidence>
<name>A0ABX0K5R4_9PROT</name>
<feature type="domain" description="Multidrug resistance protein MdtA-like alpha-helical hairpin" evidence="6">
    <location>
        <begin position="127"/>
        <end position="195"/>
    </location>
</feature>
<comment type="similarity">
    <text evidence="2">Belongs to the membrane fusion protein (MFP) (TC 8.A.1) family.</text>
</comment>
<evidence type="ECO:0000256" key="4">
    <source>
        <dbReference type="ARBA" id="ARBA00022519"/>
    </source>
</evidence>
<evidence type="ECO:0000313" key="11">
    <source>
        <dbReference type="Proteomes" id="UP000631653"/>
    </source>
</evidence>
<dbReference type="PANTHER" id="PTHR30469">
    <property type="entry name" value="MULTIDRUG RESISTANCE PROTEIN MDTA"/>
    <property type="match status" value="1"/>
</dbReference>
<organism evidence="10 11">
    <name type="scientific">Acetobacter conturbans</name>
    <dbReference type="NCBI Taxonomy" id="1737472"/>
    <lineage>
        <taxon>Bacteria</taxon>
        <taxon>Pseudomonadati</taxon>
        <taxon>Pseudomonadota</taxon>
        <taxon>Alphaproteobacteria</taxon>
        <taxon>Acetobacterales</taxon>
        <taxon>Acetobacteraceae</taxon>
        <taxon>Acetobacter</taxon>
    </lineage>
</organism>
<evidence type="ECO:0000256" key="3">
    <source>
        <dbReference type="ARBA" id="ARBA00022475"/>
    </source>
</evidence>
<evidence type="ECO:0000259" key="6">
    <source>
        <dbReference type="Pfam" id="PF25876"/>
    </source>
</evidence>
<dbReference type="InterPro" id="IPR058637">
    <property type="entry name" value="YknX-like_C"/>
</dbReference>
<evidence type="ECO:0000259" key="7">
    <source>
        <dbReference type="Pfam" id="PF25917"/>
    </source>
</evidence>
<dbReference type="InterPro" id="IPR058624">
    <property type="entry name" value="MdtA-like_HH"/>
</dbReference>
<evidence type="ECO:0000313" key="10">
    <source>
        <dbReference type="EMBL" id="NHN89510.1"/>
    </source>
</evidence>
<protein>
    <submittedName>
        <fullName evidence="10">Efflux RND transporter periplasmic adaptor subunit</fullName>
    </submittedName>
</protein>
<dbReference type="Pfam" id="PF25876">
    <property type="entry name" value="HH_MFP_RND"/>
    <property type="match status" value="1"/>
</dbReference>
<feature type="domain" description="Multidrug resistance protein MdtA-like beta-barrel" evidence="8">
    <location>
        <begin position="233"/>
        <end position="317"/>
    </location>
</feature>
<dbReference type="Pfam" id="PF25917">
    <property type="entry name" value="BSH_RND"/>
    <property type="match status" value="1"/>
</dbReference>
<dbReference type="InterPro" id="IPR058626">
    <property type="entry name" value="MdtA-like_b-barrel"/>
</dbReference>
<accession>A0ABX0K5R4</accession>
<evidence type="ECO:0000256" key="1">
    <source>
        <dbReference type="ARBA" id="ARBA00004236"/>
    </source>
</evidence>
<sequence>MFFLKPPVQSPLTDRRNPSLRPPSGLRFIVAALTIGTALSPFVPVDCTAFAAAPAAQSATPVGVATVTKGDMPFILSELGTIIPLATVTVQTRIEGYLTQVLFTEGQDVKEGDLLAVIDPRPYEALLTQYEGQLAADIAQLEEARMDDVRYQKLLKHDSIEAQTAQDQRYKVQQLVGTVKSDQGLVKTYKLDIEYCHIRAPVSGRIGIRAVDRGNYVTAGQTGGLAILTQMKPISVIFTVPQDRLGLIWKRLRQVKELPVEAWDSSDSEKLATGKVSSLDSEVDTSTGTIRLRALFDNTDEDLFPNQFVNAHLLVDTEKNVVQAPASAIQTGPDGSFVYVVQPDSTVKAVVVRTGISQNNIIVVTSGISEGQRVVISGVDRLHDGARVSIPTAPPSSAP</sequence>
<dbReference type="PANTHER" id="PTHR30469:SF12">
    <property type="entry name" value="MULTIDRUG RESISTANCE PROTEIN MDTA"/>
    <property type="match status" value="1"/>
</dbReference>
<comment type="subcellular location">
    <subcellularLocation>
        <location evidence="1">Cell membrane</location>
    </subcellularLocation>
</comment>
<comment type="caution">
    <text evidence="10">The sequence shown here is derived from an EMBL/GenBank/DDBJ whole genome shotgun (WGS) entry which is preliminary data.</text>
</comment>
<keyword evidence="11" id="KW-1185">Reference proteome</keyword>
<dbReference type="Proteomes" id="UP000631653">
    <property type="component" value="Unassembled WGS sequence"/>
</dbReference>
<keyword evidence="5" id="KW-0472">Membrane</keyword>
<dbReference type="EMBL" id="WOSY01000013">
    <property type="protein sequence ID" value="NHN89510.1"/>
    <property type="molecule type" value="Genomic_DNA"/>
</dbReference>
<evidence type="ECO:0000256" key="2">
    <source>
        <dbReference type="ARBA" id="ARBA00009477"/>
    </source>
</evidence>
<feature type="domain" description="Multidrug resistance protein MdtA-like barrel-sandwich hybrid" evidence="7">
    <location>
        <begin position="87"/>
        <end position="227"/>
    </location>
</feature>
<dbReference type="NCBIfam" id="TIGR01730">
    <property type="entry name" value="RND_mfp"/>
    <property type="match status" value="1"/>
</dbReference>
<keyword evidence="3" id="KW-1003">Cell membrane</keyword>